<feature type="transmembrane region" description="Helical" evidence="1">
    <location>
        <begin position="253"/>
        <end position="275"/>
    </location>
</feature>
<gene>
    <name evidence="2" type="ORF">GCM10008090_16230</name>
</gene>
<name>A0A918RSV0_9GAMM</name>
<comment type="caution">
    <text evidence="2">The sequence shown here is derived from an EMBL/GenBank/DDBJ whole genome shotgun (WGS) entry which is preliminary data.</text>
</comment>
<protein>
    <recommendedName>
        <fullName evidence="4">Transglutaminase-like domain-containing protein</fullName>
    </recommendedName>
</protein>
<evidence type="ECO:0008006" key="4">
    <source>
        <dbReference type="Google" id="ProtNLM"/>
    </source>
</evidence>
<organism evidence="2 3">
    <name type="scientific">Arenicella chitinivorans</name>
    <dbReference type="NCBI Taxonomy" id="1329800"/>
    <lineage>
        <taxon>Bacteria</taxon>
        <taxon>Pseudomonadati</taxon>
        <taxon>Pseudomonadota</taxon>
        <taxon>Gammaproteobacteria</taxon>
        <taxon>Arenicellales</taxon>
        <taxon>Arenicellaceae</taxon>
        <taxon>Arenicella</taxon>
    </lineage>
</organism>
<proteinExistence type="predicted"/>
<reference evidence="2" key="2">
    <citation type="submission" date="2020-09" db="EMBL/GenBank/DDBJ databases">
        <authorList>
            <person name="Sun Q."/>
            <person name="Kim S."/>
        </authorList>
    </citation>
    <scope>NUCLEOTIDE SEQUENCE</scope>
    <source>
        <strain evidence="2">KCTC 12711</strain>
    </source>
</reference>
<reference evidence="2" key="1">
    <citation type="journal article" date="2014" name="Int. J. Syst. Evol. Microbiol.">
        <title>Complete genome sequence of Corynebacterium casei LMG S-19264T (=DSM 44701T), isolated from a smear-ripened cheese.</title>
        <authorList>
            <consortium name="US DOE Joint Genome Institute (JGI-PGF)"/>
            <person name="Walter F."/>
            <person name="Albersmeier A."/>
            <person name="Kalinowski J."/>
            <person name="Ruckert C."/>
        </authorList>
    </citation>
    <scope>NUCLEOTIDE SEQUENCE</scope>
    <source>
        <strain evidence="2">KCTC 12711</strain>
    </source>
</reference>
<evidence type="ECO:0000313" key="2">
    <source>
        <dbReference type="EMBL" id="GHA07197.1"/>
    </source>
</evidence>
<sequence length="283" mass="32003">MGLKLKPDNAKAGRIDLMSVVRLLTRSNTLSLGMAFAHGLIVMAVIVLAVLSEYEDGLYDQILENTITLDMDDQQKALALLHRTHSLLKPRLTLFEGENYINVRDTYFRSSDVQLIDAKGACGSHAHVLGRLLQRAGIEIRIAQMKCGNFWGCHILLDAKINDKWVALDALYGLAFVSPDGTLASFEEIGDNWDVYRLQVPNDYELSYAYEDVRYTNWDKIPVLMPVVKTVMSLFVGNDVETLSVRSYALNVYWTYMAILLGVYFCLIVVTILFVRRRANRAI</sequence>
<dbReference type="Proteomes" id="UP000614811">
    <property type="component" value="Unassembled WGS sequence"/>
</dbReference>
<accession>A0A918RSV0</accession>
<evidence type="ECO:0000256" key="1">
    <source>
        <dbReference type="SAM" id="Phobius"/>
    </source>
</evidence>
<dbReference type="AlphaFoldDB" id="A0A918RSV0"/>
<keyword evidence="1" id="KW-0472">Membrane</keyword>
<keyword evidence="1" id="KW-1133">Transmembrane helix</keyword>
<keyword evidence="3" id="KW-1185">Reference proteome</keyword>
<feature type="transmembrane region" description="Helical" evidence="1">
    <location>
        <begin position="32"/>
        <end position="51"/>
    </location>
</feature>
<keyword evidence="1" id="KW-0812">Transmembrane</keyword>
<dbReference type="EMBL" id="BMXA01000002">
    <property type="protein sequence ID" value="GHA07197.1"/>
    <property type="molecule type" value="Genomic_DNA"/>
</dbReference>
<evidence type="ECO:0000313" key="3">
    <source>
        <dbReference type="Proteomes" id="UP000614811"/>
    </source>
</evidence>